<evidence type="ECO:0000313" key="2">
    <source>
        <dbReference type="EMBL" id="MFD2143876.1"/>
    </source>
</evidence>
<reference evidence="3" key="1">
    <citation type="journal article" date="2019" name="Int. J. Syst. Evol. Microbiol.">
        <title>The Global Catalogue of Microorganisms (GCM) 10K type strain sequencing project: providing services to taxonomists for standard genome sequencing and annotation.</title>
        <authorList>
            <consortium name="The Broad Institute Genomics Platform"/>
            <consortium name="The Broad Institute Genome Sequencing Center for Infectious Disease"/>
            <person name="Wu L."/>
            <person name="Ma J."/>
        </authorList>
    </citation>
    <scope>NUCLEOTIDE SEQUENCE [LARGE SCALE GENOMIC DNA]</scope>
    <source>
        <strain evidence="3">CCM 7435</strain>
    </source>
</reference>
<comment type="caution">
    <text evidence="2">The sequence shown here is derived from an EMBL/GenBank/DDBJ whole genome shotgun (WGS) entry which is preliminary data.</text>
</comment>
<dbReference type="EMBL" id="JBHUHD010000008">
    <property type="protein sequence ID" value="MFD2143876.1"/>
    <property type="molecule type" value="Genomic_DNA"/>
</dbReference>
<protein>
    <submittedName>
        <fullName evidence="2">Uncharacterized protein</fullName>
    </submittedName>
</protein>
<name>A0ABW4Z5H6_9HYPH</name>
<proteinExistence type="predicted"/>
<sequence>MIKVTRRRVLQGGVPLELEADIVRRADESGGDPPRLRMSASSRGHCQAEKTTSSVSLSSSTSKPTPRPTDGRPAALAAAMMHISGPLEEFEKLVVEPHRHPLRPAHTCLAKF</sequence>
<evidence type="ECO:0000256" key="1">
    <source>
        <dbReference type="SAM" id="MobiDB-lite"/>
    </source>
</evidence>
<gene>
    <name evidence="2" type="ORF">ACFSNC_26370</name>
</gene>
<organism evidence="2 3">
    <name type="scientific">Ancylobacter oerskovii</name>
    <dbReference type="NCBI Taxonomy" id="459519"/>
    <lineage>
        <taxon>Bacteria</taxon>
        <taxon>Pseudomonadati</taxon>
        <taxon>Pseudomonadota</taxon>
        <taxon>Alphaproteobacteria</taxon>
        <taxon>Hyphomicrobiales</taxon>
        <taxon>Xanthobacteraceae</taxon>
        <taxon>Ancylobacter</taxon>
    </lineage>
</organism>
<evidence type="ECO:0000313" key="3">
    <source>
        <dbReference type="Proteomes" id="UP001597299"/>
    </source>
</evidence>
<dbReference type="Proteomes" id="UP001597299">
    <property type="component" value="Unassembled WGS sequence"/>
</dbReference>
<dbReference type="RefSeq" id="WP_378297382.1">
    <property type="nucleotide sequence ID" value="NZ_JBHUHD010000008.1"/>
</dbReference>
<feature type="compositionally biased region" description="Low complexity" evidence="1">
    <location>
        <begin position="51"/>
        <end position="64"/>
    </location>
</feature>
<accession>A0ABW4Z5H6</accession>
<feature type="region of interest" description="Disordered" evidence="1">
    <location>
        <begin position="25"/>
        <end position="73"/>
    </location>
</feature>
<keyword evidence="3" id="KW-1185">Reference proteome</keyword>